<feature type="binding site" evidence="12">
    <location>
        <position position="241"/>
    </location>
    <ligand>
        <name>substrate</name>
    </ligand>
</feature>
<dbReference type="SUPFAM" id="SSF53613">
    <property type="entry name" value="Ribokinase-like"/>
    <property type="match status" value="1"/>
</dbReference>
<dbReference type="PRINTS" id="PR00990">
    <property type="entry name" value="RIBOKINASE"/>
</dbReference>
<feature type="domain" description="Carbohydrate kinase PfkB" evidence="14">
    <location>
        <begin position="1"/>
        <end position="282"/>
    </location>
</feature>
<comment type="cofactor">
    <cofactor evidence="12">
        <name>Mg(2+)</name>
        <dbReference type="ChEBI" id="CHEBI:18420"/>
    </cofactor>
    <text evidence="12">Requires a divalent cation, most likely magnesium in vivo, as an electrophilic catalyst to aid phosphoryl group transfer. It is the chelate of the metal and the nucleotide that is the actual substrate.</text>
</comment>
<feature type="active site" description="Proton acceptor" evidence="12">
    <location>
        <position position="241"/>
    </location>
</feature>
<feature type="binding site" evidence="12">
    <location>
        <position position="274"/>
    </location>
    <ligand>
        <name>K(+)</name>
        <dbReference type="ChEBI" id="CHEBI:29103"/>
    </ligand>
</feature>
<feature type="binding site" evidence="12">
    <location>
        <begin position="39"/>
        <end position="43"/>
    </location>
    <ligand>
        <name>substrate</name>
    </ligand>
</feature>
<keyword evidence="5 12" id="KW-0479">Metal-binding</keyword>
<evidence type="ECO:0000313" key="15">
    <source>
        <dbReference type="EMBL" id="GIG88002.1"/>
    </source>
</evidence>
<evidence type="ECO:0000256" key="12">
    <source>
        <dbReference type="HAMAP-Rule" id="MF_01987"/>
    </source>
</evidence>
<comment type="catalytic activity">
    <reaction evidence="12">
        <text>D-ribose + ATP = D-ribose 5-phosphate + ADP + H(+)</text>
        <dbReference type="Rhea" id="RHEA:13697"/>
        <dbReference type="ChEBI" id="CHEBI:15378"/>
        <dbReference type="ChEBI" id="CHEBI:30616"/>
        <dbReference type="ChEBI" id="CHEBI:47013"/>
        <dbReference type="ChEBI" id="CHEBI:78346"/>
        <dbReference type="ChEBI" id="CHEBI:456216"/>
        <dbReference type="EC" id="2.7.1.15"/>
    </reaction>
</comment>
<proteinExistence type="inferred from homology"/>
<evidence type="ECO:0000256" key="13">
    <source>
        <dbReference type="SAM" id="MobiDB-lite"/>
    </source>
</evidence>
<keyword evidence="12" id="KW-0963">Cytoplasm</keyword>
<comment type="similarity">
    <text evidence="1">Belongs to the carbohydrate kinase pfkB family.</text>
</comment>
<dbReference type="Pfam" id="PF00294">
    <property type="entry name" value="PfkB"/>
    <property type="match status" value="1"/>
</dbReference>
<keyword evidence="7 12" id="KW-0418">Kinase</keyword>
<organism evidence="15 16">
    <name type="scientific">Plantactinospora endophytica</name>
    <dbReference type="NCBI Taxonomy" id="673535"/>
    <lineage>
        <taxon>Bacteria</taxon>
        <taxon>Bacillati</taxon>
        <taxon>Actinomycetota</taxon>
        <taxon>Actinomycetes</taxon>
        <taxon>Micromonosporales</taxon>
        <taxon>Micromonosporaceae</taxon>
        <taxon>Plantactinospora</taxon>
    </lineage>
</organism>
<evidence type="ECO:0000259" key="14">
    <source>
        <dbReference type="Pfam" id="PF00294"/>
    </source>
</evidence>
<dbReference type="InterPro" id="IPR002173">
    <property type="entry name" value="Carboh/pur_kinase_PfkB_CS"/>
</dbReference>
<evidence type="ECO:0000313" key="16">
    <source>
        <dbReference type="Proteomes" id="UP000646749"/>
    </source>
</evidence>
<name>A0ABQ4DZZ8_9ACTN</name>
<comment type="similarity">
    <text evidence="12">Belongs to the carbohydrate kinase PfkB family. Ribokinase subfamily.</text>
</comment>
<keyword evidence="8 12" id="KW-0067">ATP-binding</keyword>
<dbReference type="PANTHER" id="PTHR10584:SF166">
    <property type="entry name" value="RIBOKINASE"/>
    <property type="match status" value="1"/>
</dbReference>
<evidence type="ECO:0000256" key="5">
    <source>
        <dbReference type="ARBA" id="ARBA00022723"/>
    </source>
</evidence>
<feature type="binding site" evidence="12">
    <location>
        <position position="235"/>
    </location>
    <ligand>
        <name>K(+)</name>
        <dbReference type="ChEBI" id="CHEBI:29103"/>
    </ligand>
</feature>
<dbReference type="InterPro" id="IPR011877">
    <property type="entry name" value="Ribokinase"/>
</dbReference>
<dbReference type="InterPro" id="IPR011611">
    <property type="entry name" value="PfkB_dom"/>
</dbReference>
<keyword evidence="6 12" id="KW-0547">Nucleotide-binding</keyword>
<comment type="function">
    <text evidence="12">Catalyzes the phosphorylation of ribose at O-5 in a reaction requiring ATP and magnesium. The resulting D-ribose-5-phosphate can then be used either for sythesis of nucleotides, histidine, and tryptophan, or as a component of the pentose phosphate pathway.</text>
</comment>
<evidence type="ECO:0000256" key="11">
    <source>
        <dbReference type="ARBA" id="ARBA00023277"/>
    </source>
</evidence>
<feature type="binding site" evidence="12">
    <location>
        <position position="271"/>
    </location>
    <ligand>
        <name>K(+)</name>
        <dbReference type="ChEBI" id="CHEBI:29103"/>
    </ligand>
</feature>
<sequence length="302" mass="29891">MSTVVVVGSVNVDLVAVGDRMPLPGETVVMSRFTETHGGKGGNQAAAAATLGATTHLVAALGDDQRGTAARADLANRGVLVDAVSTVPGPTGIAIVLVDEAGENSIAIVAGANAEVTPALVTSALADVRGDDVVVVACLEVPLDAVQAAAATARARGWCFLLNPAPARPLPAALLGLVSVLTPNESELSALGGVDRLLGMGVQAVVVTRGDAGCTIHPAGADPISVPACPAAVVDTTGAGDVFTAALAVALSEGQPLDEAARSATAAGAIATEGFGARGSVPSLSQVRARMTERATPNHRNR</sequence>
<protein>
    <recommendedName>
        <fullName evidence="3 12">Ribokinase</fullName>
        <shortName evidence="12">RK</shortName>
        <ecNumber evidence="2 12">2.7.1.15</ecNumber>
    </recommendedName>
</protein>
<dbReference type="Proteomes" id="UP000646749">
    <property type="component" value="Unassembled WGS sequence"/>
</dbReference>
<comment type="pathway">
    <text evidence="12">Carbohydrate metabolism; D-ribose degradation; D-ribose 5-phosphate from beta-D-ribopyranose: step 2/2.</text>
</comment>
<dbReference type="Gene3D" id="3.40.1190.20">
    <property type="match status" value="1"/>
</dbReference>
<dbReference type="EMBL" id="BONW01000013">
    <property type="protein sequence ID" value="GIG88002.1"/>
    <property type="molecule type" value="Genomic_DNA"/>
</dbReference>
<evidence type="ECO:0000256" key="3">
    <source>
        <dbReference type="ARBA" id="ARBA00016943"/>
    </source>
</evidence>
<keyword evidence="16" id="KW-1185">Reference proteome</keyword>
<feature type="binding site" evidence="12">
    <location>
        <begin position="240"/>
        <end position="241"/>
    </location>
    <ligand>
        <name>ATP</name>
        <dbReference type="ChEBI" id="CHEBI:30616"/>
    </ligand>
</feature>
<comment type="activity regulation">
    <text evidence="12">Activated by a monovalent cation that binds near, but not in, the active site. The most likely occupant of the site in vivo is potassium. Ion binding induces a conformational change that may alter substrate affinity.</text>
</comment>
<accession>A0ABQ4DZZ8</accession>
<evidence type="ECO:0000256" key="9">
    <source>
        <dbReference type="ARBA" id="ARBA00022842"/>
    </source>
</evidence>
<comment type="subunit">
    <text evidence="12">Homodimer.</text>
</comment>
<dbReference type="InterPro" id="IPR029056">
    <property type="entry name" value="Ribokinase-like"/>
</dbReference>
<dbReference type="PANTHER" id="PTHR10584">
    <property type="entry name" value="SUGAR KINASE"/>
    <property type="match status" value="1"/>
</dbReference>
<dbReference type="HAMAP" id="MF_01987">
    <property type="entry name" value="Ribokinase"/>
    <property type="match status" value="1"/>
</dbReference>
<feature type="binding site" evidence="12">
    <location>
        <begin position="208"/>
        <end position="213"/>
    </location>
    <ligand>
        <name>ATP</name>
        <dbReference type="ChEBI" id="CHEBI:30616"/>
    </ligand>
</feature>
<comment type="caution">
    <text evidence="15">The sequence shown here is derived from an EMBL/GenBank/DDBJ whole genome shotgun (WGS) entry which is preliminary data.</text>
</comment>
<feature type="binding site" evidence="12">
    <location>
        <position position="237"/>
    </location>
    <ligand>
        <name>K(+)</name>
        <dbReference type="ChEBI" id="CHEBI:29103"/>
    </ligand>
</feature>
<evidence type="ECO:0000256" key="10">
    <source>
        <dbReference type="ARBA" id="ARBA00022958"/>
    </source>
</evidence>
<comment type="caution">
    <text evidence="12">Lacks conserved residue(s) required for the propagation of feature annotation.</text>
</comment>
<keyword evidence="4 12" id="KW-0808">Transferase</keyword>
<feature type="binding site" evidence="12">
    <location>
        <position position="184"/>
    </location>
    <ligand>
        <name>ATP</name>
        <dbReference type="ChEBI" id="CHEBI:30616"/>
    </ligand>
</feature>
<evidence type="ECO:0000256" key="1">
    <source>
        <dbReference type="ARBA" id="ARBA00005380"/>
    </source>
</evidence>
<gene>
    <name evidence="15" type="primary">rbsK_4</name>
    <name evidence="12" type="synonym">rbsK</name>
    <name evidence="15" type="ORF">Pen02_29380</name>
</gene>
<evidence type="ECO:0000256" key="4">
    <source>
        <dbReference type="ARBA" id="ARBA00022679"/>
    </source>
</evidence>
<dbReference type="InterPro" id="IPR002139">
    <property type="entry name" value="Ribo/fructo_kinase"/>
</dbReference>
<keyword evidence="11 12" id="KW-0119">Carbohydrate metabolism</keyword>
<feature type="binding site" evidence="12">
    <location>
        <position position="280"/>
    </location>
    <ligand>
        <name>K(+)</name>
        <dbReference type="ChEBI" id="CHEBI:29103"/>
    </ligand>
</feature>
<comment type="subcellular location">
    <subcellularLocation>
        <location evidence="12">Cytoplasm</location>
    </subcellularLocation>
</comment>
<keyword evidence="9 12" id="KW-0460">Magnesium</keyword>
<evidence type="ECO:0000256" key="6">
    <source>
        <dbReference type="ARBA" id="ARBA00022741"/>
    </source>
</evidence>
<feature type="binding site" evidence="12">
    <location>
        <position position="276"/>
    </location>
    <ligand>
        <name>K(+)</name>
        <dbReference type="ChEBI" id="CHEBI:29103"/>
    </ligand>
</feature>
<feature type="binding site" evidence="12">
    <location>
        <begin position="11"/>
        <end position="13"/>
    </location>
    <ligand>
        <name>substrate</name>
    </ligand>
</feature>
<dbReference type="PROSITE" id="PS00584">
    <property type="entry name" value="PFKB_KINASES_2"/>
    <property type="match status" value="1"/>
</dbReference>
<dbReference type="RefSeq" id="WP_203866526.1">
    <property type="nucleotide sequence ID" value="NZ_BONW01000013.1"/>
</dbReference>
<evidence type="ECO:0000256" key="8">
    <source>
        <dbReference type="ARBA" id="ARBA00022840"/>
    </source>
</evidence>
<dbReference type="EC" id="2.7.1.15" evidence="2 12"/>
<evidence type="ECO:0000256" key="2">
    <source>
        <dbReference type="ARBA" id="ARBA00012035"/>
    </source>
</evidence>
<reference evidence="15 16" key="1">
    <citation type="submission" date="2021-01" db="EMBL/GenBank/DDBJ databases">
        <title>Whole genome shotgun sequence of Plantactinospora endophytica NBRC 110450.</title>
        <authorList>
            <person name="Komaki H."/>
            <person name="Tamura T."/>
        </authorList>
    </citation>
    <scope>NUCLEOTIDE SEQUENCE [LARGE SCALE GENOMIC DNA]</scope>
    <source>
        <strain evidence="15 16">NBRC 110450</strain>
    </source>
</reference>
<feature type="region of interest" description="Disordered" evidence="13">
    <location>
        <begin position="281"/>
        <end position="302"/>
    </location>
</feature>
<keyword evidence="10 12" id="KW-0630">Potassium</keyword>
<feature type="binding site" evidence="12">
    <location>
        <position position="140"/>
    </location>
    <ligand>
        <name>substrate</name>
    </ligand>
</feature>
<evidence type="ECO:0000256" key="7">
    <source>
        <dbReference type="ARBA" id="ARBA00022777"/>
    </source>
</evidence>